<dbReference type="PROSITE" id="PS51055">
    <property type="entry name" value="ITAM_1"/>
    <property type="match status" value="1"/>
</dbReference>
<evidence type="ECO:0000256" key="4">
    <source>
        <dbReference type="ARBA" id="ARBA00009230"/>
    </source>
</evidence>
<feature type="chain" id="PRO_5042854848" description="CREG-like beta-barrel domain-containing protein" evidence="17">
    <location>
        <begin position="22"/>
        <end position="367"/>
    </location>
</feature>
<dbReference type="GO" id="GO:0002376">
    <property type="term" value="P:immune system process"/>
    <property type="evidence" value="ECO:0007669"/>
    <property type="project" value="UniProtKB-KW"/>
</dbReference>
<comment type="similarity">
    <text evidence="3">Belongs to the CD3Z/FCER1G family.</text>
</comment>
<name>A0AAQ4RWH1_GASAC</name>
<evidence type="ECO:0000256" key="11">
    <source>
        <dbReference type="ARBA" id="ARBA00022989"/>
    </source>
</evidence>
<evidence type="ECO:0000256" key="2">
    <source>
        <dbReference type="ARBA" id="ARBA00004613"/>
    </source>
</evidence>
<evidence type="ECO:0000256" key="1">
    <source>
        <dbReference type="ARBA" id="ARBA00004251"/>
    </source>
</evidence>
<feature type="region of interest" description="Disordered" evidence="15">
    <location>
        <begin position="289"/>
        <end position="367"/>
    </location>
</feature>
<dbReference type="GeneTree" id="ENSGT00940000158209"/>
<feature type="compositionally biased region" description="Polar residues" evidence="15">
    <location>
        <begin position="299"/>
        <end position="320"/>
    </location>
</feature>
<comment type="similarity">
    <text evidence="4">Belongs to the CREG family.</text>
</comment>
<dbReference type="PANTHER" id="PTHR13343:SF21">
    <property type="entry name" value="PROTEIN CREG1"/>
    <property type="match status" value="1"/>
</dbReference>
<dbReference type="SUPFAM" id="SSF50475">
    <property type="entry name" value="FMN-binding split barrel"/>
    <property type="match status" value="1"/>
</dbReference>
<feature type="transmembrane region" description="Helical" evidence="16">
    <location>
        <begin position="256"/>
        <end position="275"/>
    </location>
</feature>
<dbReference type="GO" id="GO:0005737">
    <property type="term" value="C:cytoplasm"/>
    <property type="evidence" value="ECO:0007669"/>
    <property type="project" value="UniProtKB-ARBA"/>
</dbReference>
<keyword evidence="20" id="KW-1185">Reference proteome</keyword>
<evidence type="ECO:0000256" key="15">
    <source>
        <dbReference type="SAM" id="MobiDB-lite"/>
    </source>
</evidence>
<feature type="domain" description="CREG-like beta-barrel" evidence="18">
    <location>
        <begin position="37"/>
        <end position="183"/>
    </location>
</feature>
<organism evidence="19 20">
    <name type="scientific">Gasterosteus aculeatus aculeatus</name>
    <name type="common">three-spined stickleback</name>
    <dbReference type="NCBI Taxonomy" id="481459"/>
    <lineage>
        <taxon>Eukaryota</taxon>
        <taxon>Metazoa</taxon>
        <taxon>Chordata</taxon>
        <taxon>Craniata</taxon>
        <taxon>Vertebrata</taxon>
        <taxon>Euteleostomi</taxon>
        <taxon>Actinopterygii</taxon>
        <taxon>Neopterygii</taxon>
        <taxon>Teleostei</taxon>
        <taxon>Neoteleostei</taxon>
        <taxon>Acanthomorphata</taxon>
        <taxon>Eupercaria</taxon>
        <taxon>Perciformes</taxon>
        <taxon>Cottioidei</taxon>
        <taxon>Gasterosteales</taxon>
        <taxon>Gasterosteidae</taxon>
        <taxon>Gasterosteus</taxon>
    </lineage>
</organism>
<keyword evidence="7" id="KW-0597">Phosphoprotein</keyword>
<evidence type="ECO:0000256" key="7">
    <source>
        <dbReference type="ARBA" id="ARBA00022553"/>
    </source>
</evidence>
<dbReference type="InterPro" id="IPR012349">
    <property type="entry name" value="Split_barrel_FMN-bd"/>
</dbReference>
<evidence type="ECO:0000313" key="19">
    <source>
        <dbReference type="Ensembl" id="ENSGACP00000068064.1"/>
    </source>
</evidence>
<evidence type="ECO:0000256" key="12">
    <source>
        <dbReference type="ARBA" id="ARBA00023136"/>
    </source>
</evidence>
<feature type="signal peptide" evidence="17">
    <location>
        <begin position="1"/>
        <end position="21"/>
    </location>
</feature>
<dbReference type="GO" id="GO:0098797">
    <property type="term" value="C:plasma membrane protein complex"/>
    <property type="evidence" value="ECO:0007669"/>
    <property type="project" value="UniProtKB-ARBA"/>
</dbReference>
<dbReference type="InterPro" id="IPR021663">
    <property type="entry name" value="CD3_zeta/IgE_Fc_rcpt_gamma"/>
</dbReference>
<evidence type="ECO:0000256" key="3">
    <source>
        <dbReference type="ARBA" id="ARBA00007280"/>
    </source>
</evidence>
<comment type="subcellular location">
    <subcellularLocation>
        <location evidence="1">Cell membrane</location>
        <topology evidence="1">Single-pass type I membrane protein</topology>
    </subcellularLocation>
    <subcellularLocation>
        <location evidence="2">Secreted</location>
    </subcellularLocation>
</comment>
<dbReference type="InterPro" id="IPR055343">
    <property type="entry name" value="CREG_beta-barrel"/>
</dbReference>
<dbReference type="InterPro" id="IPR003110">
    <property type="entry name" value="Phos_immunorcpt_sig_ITAM"/>
</dbReference>
<evidence type="ECO:0000256" key="10">
    <source>
        <dbReference type="ARBA" id="ARBA00022859"/>
    </source>
</evidence>
<dbReference type="Gene3D" id="2.30.110.10">
    <property type="entry name" value="Electron Transport, Fmn-binding Protein, Chain A"/>
    <property type="match status" value="1"/>
</dbReference>
<accession>A0AAQ4RWH1</accession>
<feature type="transmembrane region" description="Helical" evidence="16">
    <location>
        <begin position="229"/>
        <end position="250"/>
    </location>
</feature>
<protein>
    <recommendedName>
        <fullName evidence="18">CREG-like beta-barrel domain-containing protein</fullName>
    </recommendedName>
</protein>
<evidence type="ECO:0000256" key="6">
    <source>
        <dbReference type="ARBA" id="ARBA00022525"/>
    </source>
</evidence>
<evidence type="ECO:0000256" key="9">
    <source>
        <dbReference type="ARBA" id="ARBA00022729"/>
    </source>
</evidence>
<keyword evidence="12 16" id="KW-0472">Membrane</keyword>
<keyword evidence="14" id="KW-0325">Glycoprotein</keyword>
<dbReference type="SMART" id="SM00077">
    <property type="entry name" value="ITAM"/>
    <property type="match status" value="2"/>
</dbReference>
<evidence type="ECO:0000256" key="17">
    <source>
        <dbReference type="SAM" id="SignalP"/>
    </source>
</evidence>
<evidence type="ECO:0000313" key="20">
    <source>
        <dbReference type="Proteomes" id="UP000007635"/>
    </source>
</evidence>
<dbReference type="Pfam" id="PF13883">
    <property type="entry name" value="CREG_beta-barrel"/>
    <property type="match status" value="1"/>
</dbReference>
<dbReference type="GO" id="GO:0004888">
    <property type="term" value="F:transmembrane signaling receptor activity"/>
    <property type="evidence" value="ECO:0007669"/>
    <property type="project" value="InterPro"/>
</dbReference>
<dbReference type="PANTHER" id="PTHR13343">
    <property type="entry name" value="CREG1 PROTEIN"/>
    <property type="match status" value="1"/>
</dbReference>
<reference evidence="19" key="2">
    <citation type="submission" date="2025-08" db="UniProtKB">
        <authorList>
            <consortium name="Ensembl"/>
        </authorList>
    </citation>
    <scope>IDENTIFICATION</scope>
</reference>
<dbReference type="Ensembl" id="ENSGACT00000074533.1">
    <property type="protein sequence ID" value="ENSGACP00000068064.1"/>
    <property type="gene ID" value="ENSGACG00000026269.1"/>
</dbReference>
<keyword evidence="10" id="KW-0391">Immunity</keyword>
<evidence type="ECO:0000256" key="16">
    <source>
        <dbReference type="SAM" id="Phobius"/>
    </source>
</evidence>
<feature type="compositionally biased region" description="Basic and acidic residues" evidence="15">
    <location>
        <begin position="321"/>
        <end position="343"/>
    </location>
</feature>
<dbReference type="AlphaFoldDB" id="A0AAQ4RWH1"/>
<keyword evidence="8 16" id="KW-0812">Transmembrane</keyword>
<evidence type="ECO:0000256" key="8">
    <source>
        <dbReference type="ARBA" id="ARBA00022692"/>
    </source>
</evidence>
<keyword evidence="13" id="KW-0675">Receptor</keyword>
<sequence length="367" mass="41421">MSAPFRAACVLLLGLLWTSSGSRCIGSRSAGGRVRIPPHDQVARVARFVAHQCDWASMATVSTHQPVVGRPFSNAFSVSDGPEGSGTGVPYMYLTRMEISVQDLQVNPEASLSMSLAQTDYCRQQGFDPQSPLCAHIILSGSVLEVNGTEAEFAKKSLFSRHPEMMEWPSDHDWFFCKFNITQSSSSPLPVPLLHVSQRLVVFSRLRVSAARRRTRRTRRTRVMMELQIPIPGLLVLVSLFPPAEALAMYSPQLCYILDGFLGLYGLIITAMFINEKFFKAKVKRAKESYSDPERHTSGAHSQPMTKRNRVMDNNATYTDLNRRQEESYKELPVKRERQRRSEQVYQALSPATRDTYDSLQMQPLPR</sequence>
<proteinExistence type="inferred from homology"/>
<dbReference type="GO" id="GO:0005615">
    <property type="term" value="C:extracellular space"/>
    <property type="evidence" value="ECO:0007669"/>
    <property type="project" value="TreeGrafter"/>
</dbReference>
<evidence type="ECO:0000256" key="14">
    <source>
        <dbReference type="ARBA" id="ARBA00023180"/>
    </source>
</evidence>
<keyword evidence="5" id="KW-1003">Cell membrane</keyword>
<dbReference type="GO" id="GO:0007166">
    <property type="term" value="P:cell surface receptor signaling pathway"/>
    <property type="evidence" value="ECO:0007669"/>
    <property type="project" value="InterPro"/>
</dbReference>
<dbReference type="FunFam" id="2.30.110.10:FF:000004">
    <property type="entry name" value="Cellular repressor of E1A-stimulated genes 1"/>
    <property type="match status" value="1"/>
</dbReference>
<keyword evidence="9 17" id="KW-0732">Signal</keyword>
<evidence type="ECO:0000259" key="18">
    <source>
        <dbReference type="Pfam" id="PF13883"/>
    </source>
</evidence>
<evidence type="ECO:0000256" key="5">
    <source>
        <dbReference type="ARBA" id="ARBA00022475"/>
    </source>
</evidence>
<dbReference type="Proteomes" id="UP000007635">
    <property type="component" value="Chromosome I"/>
</dbReference>
<dbReference type="Pfam" id="PF11628">
    <property type="entry name" value="TCR_zetazeta"/>
    <property type="match status" value="1"/>
</dbReference>
<reference evidence="19" key="3">
    <citation type="submission" date="2025-09" db="UniProtKB">
        <authorList>
            <consortium name="Ensembl"/>
        </authorList>
    </citation>
    <scope>IDENTIFICATION</scope>
</reference>
<keyword evidence="6" id="KW-0964">Secreted</keyword>
<evidence type="ECO:0000256" key="13">
    <source>
        <dbReference type="ARBA" id="ARBA00023170"/>
    </source>
</evidence>
<dbReference type="GO" id="GO:0012505">
    <property type="term" value="C:endomembrane system"/>
    <property type="evidence" value="ECO:0007669"/>
    <property type="project" value="UniProtKB-ARBA"/>
</dbReference>
<keyword evidence="11 16" id="KW-1133">Transmembrane helix</keyword>
<feature type="compositionally biased region" description="Polar residues" evidence="15">
    <location>
        <begin position="358"/>
        <end position="367"/>
    </location>
</feature>
<reference evidence="19 20" key="1">
    <citation type="journal article" date="2021" name="G3 (Bethesda)">
        <title>Improved contiguity of the threespine stickleback genome using long-read sequencing.</title>
        <authorList>
            <person name="Nath S."/>
            <person name="Shaw D.E."/>
            <person name="White M.A."/>
        </authorList>
    </citation>
    <scope>NUCLEOTIDE SEQUENCE [LARGE SCALE GENOMIC DNA]</scope>
    <source>
        <strain evidence="19 20">Lake Benthic</strain>
    </source>
</reference>